<evidence type="ECO:0000259" key="1">
    <source>
        <dbReference type="Pfam" id="PF24764"/>
    </source>
</evidence>
<name>A0A9W9AQZ9_9AGAR</name>
<feature type="domain" description="Integrase core" evidence="1">
    <location>
        <begin position="7"/>
        <end position="95"/>
    </location>
</feature>
<sequence>MIVKLLRSTRNNCIERLWVEVGAQFARKWRAFFQRLESLHGLDIQNNAHLWLLHHLFLDEINEDCKQFCSDWNSHPISGMGHDQSPEDMRLLGRIEHGEYHDDCEGLDPAIIDKYYGIDNEGSEIEDDLQDSAESDSGSDSGADLEGIVQQWLFPQITLRIYSMSTTERITEDIRSQFHHAPVRVPKHENPFASEIQLNTFNECLVSCLEENIIPSGFGVLGEEWGDEGYPSFEILKSGRRGTRELRIPLPVDEWLPRAELWVQALVLMDSLLEIDTD</sequence>
<protein>
    <recommendedName>
        <fullName evidence="1">Integrase core domain-containing protein</fullName>
    </recommendedName>
</protein>
<organism evidence="2 3">
    <name type="scientific">Lentinula lateritia</name>
    <dbReference type="NCBI Taxonomy" id="40482"/>
    <lineage>
        <taxon>Eukaryota</taxon>
        <taxon>Fungi</taxon>
        <taxon>Dikarya</taxon>
        <taxon>Basidiomycota</taxon>
        <taxon>Agaricomycotina</taxon>
        <taxon>Agaricomycetes</taxon>
        <taxon>Agaricomycetidae</taxon>
        <taxon>Agaricales</taxon>
        <taxon>Marasmiineae</taxon>
        <taxon>Omphalotaceae</taxon>
        <taxon>Lentinula</taxon>
    </lineage>
</organism>
<dbReference type="AlphaFoldDB" id="A0A9W9AQZ9"/>
<dbReference type="InterPro" id="IPR058913">
    <property type="entry name" value="Integrase_dom_put"/>
</dbReference>
<dbReference type="Proteomes" id="UP001150238">
    <property type="component" value="Unassembled WGS sequence"/>
</dbReference>
<dbReference type="Pfam" id="PF24764">
    <property type="entry name" value="rva_4"/>
    <property type="match status" value="1"/>
</dbReference>
<evidence type="ECO:0000313" key="2">
    <source>
        <dbReference type="EMBL" id="KAJ4488741.1"/>
    </source>
</evidence>
<dbReference type="EMBL" id="JANVFS010000008">
    <property type="protein sequence ID" value="KAJ4488741.1"/>
    <property type="molecule type" value="Genomic_DNA"/>
</dbReference>
<comment type="caution">
    <text evidence="2">The sequence shown here is derived from an EMBL/GenBank/DDBJ whole genome shotgun (WGS) entry which is preliminary data.</text>
</comment>
<proteinExistence type="predicted"/>
<accession>A0A9W9AQZ9</accession>
<gene>
    <name evidence="2" type="ORF">C8J55DRAFT_423441</name>
</gene>
<evidence type="ECO:0000313" key="3">
    <source>
        <dbReference type="Proteomes" id="UP001150238"/>
    </source>
</evidence>
<reference evidence="2" key="2">
    <citation type="journal article" date="2023" name="Proc. Natl. Acad. Sci. U.S.A.">
        <title>A global phylogenomic analysis of the shiitake genus Lentinula.</title>
        <authorList>
            <person name="Sierra-Patev S."/>
            <person name="Min B."/>
            <person name="Naranjo-Ortiz M."/>
            <person name="Looney B."/>
            <person name="Konkel Z."/>
            <person name="Slot J.C."/>
            <person name="Sakamoto Y."/>
            <person name="Steenwyk J.L."/>
            <person name="Rokas A."/>
            <person name="Carro J."/>
            <person name="Camarero S."/>
            <person name="Ferreira P."/>
            <person name="Molpeceres G."/>
            <person name="Ruiz-Duenas F.J."/>
            <person name="Serrano A."/>
            <person name="Henrissat B."/>
            <person name="Drula E."/>
            <person name="Hughes K.W."/>
            <person name="Mata J.L."/>
            <person name="Ishikawa N.K."/>
            <person name="Vargas-Isla R."/>
            <person name="Ushijima S."/>
            <person name="Smith C.A."/>
            <person name="Donoghue J."/>
            <person name="Ahrendt S."/>
            <person name="Andreopoulos W."/>
            <person name="He G."/>
            <person name="LaButti K."/>
            <person name="Lipzen A."/>
            <person name="Ng V."/>
            <person name="Riley R."/>
            <person name="Sandor L."/>
            <person name="Barry K."/>
            <person name="Martinez A.T."/>
            <person name="Xiao Y."/>
            <person name="Gibbons J.G."/>
            <person name="Terashima K."/>
            <person name="Grigoriev I.V."/>
            <person name="Hibbett D."/>
        </authorList>
    </citation>
    <scope>NUCLEOTIDE SEQUENCE</scope>
    <source>
        <strain evidence="2">Sp2 HRB7682 ss15</strain>
    </source>
</reference>
<reference evidence="2" key="1">
    <citation type="submission" date="2022-08" db="EMBL/GenBank/DDBJ databases">
        <authorList>
            <consortium name="DOE Joint Genome Institute"/>
            <person name="Min B."/>
            <person name="Riley R."/>
            <person name="Sierra-Patev S."/>
            <person name="Naranjo-Ortiz M."/>
            <person name="Looney B."/>
            <person name="Konkel Z."/>
            <person name="Slot J.C."/>
            <person name="Sakamoto Y."/>
            <person name="Steenwyk J.L."/>
            <person name="Rokas A."/>
            <person name="Carro J."/>
            <person name="Camarero S."/>
            <person name="Ferreira P."/>
            <person name="Molpeceres G."/>
            <person name="Ruiz-Duenas F.J."/>
            <person name="Serrano A."/>
            <person name="Henrissat B."/>
            <person name="Drula E."/>
            <person name="Hughes K.W."/>
            <person name="Mata J.L."/>
            <person name="Ishikawa N.K."/>
            <person name="Vargas-Isla R."/>
            <person name="Ushijima S."/>
            <person name="Smith C.A."/>
            <person name="Ahrendt S."/>
            <person name="Andreopoulos W."/>
            <person name="He G."/>
            <person name="Labutti K."/>
            <person name="Lipzen A."/>
            <person name="Ng V."/>
            <person name="Sandor L."/>
            <person name="Barry K."/>
            <person name="Martinez A.T."/>
            <person name="Xiao Y."/>
            <person name="Gibbons J.G."/>
            <person name="Terashima K."/>
            <person name="Hibbett D.S."/>
            <person name="Grigoriev I.V."/>
        </authorList>
    </citation>
    <scope>NUCLEOTIDE SEQUENCE</scope>
    <source>
        <strain evidence="2">Sp2 HRB7682 ss15</strain>
    </source>
</reference>